<keyword evidence="6 10" id="KW-0863">Zinc-finger</keyword>
<keyword evidence="5" id="KW-0677">Repeat</keyword>
<comment type="caution">
    <text evidence="15">The sequence shown here is derived from an EMBL/GenBank/DDBJ whole genome shotgun (WGS) entry which is preliminary data.</text>
</comment>
<dbReference type="InterPro" id="IPR036236">
    <property type="entry name" value="Znf_C2H2_sf"/>
</dbReference>
<keyword evidence="7" id="KW-0862">Zinc</keyword>
<evidence type="ECO:0000256" key="2">
    <source>
        <dbReference type="ARBA" id="ARBA00006679"/>
    </source>
</evidence>
<dbReference type="Gene3D" id="3.30.160.60">
    <property type="entry name" value="Classic Zinc Finger"/>
    <property type="match status" value="1"/>
</dbReference>
<keyword evidence="16" id="KW-1185">Reference proteome</keyword>
<dbReference type="PROSITE" id="PS00028">
    <property type="entry name" value="ZINC_FINGER_C2H2_1"/>
    <property type="match status" value="1"/>
</dbReference>
<comment type="similarity">
    <text evidence="2">Belongs to the DoxX family.</text>
</comment>
<reference evidence="15" key="1">
    <citation type="journal article" date="2023" name="Science">
        <title>Genome structures resolve the early diversification of teleost fishes.</title>
        <authorList>
            <person name="Parey E."/>
            <person name="Louis A."/>
            <person name="Montfort J."/>
            <person name="Bouchez O."/>
            <person name="Roques C."/>
            <person name="Iampietro C."/>
            <person name="Lluch J."/>
            <person name="Castinel A."/>
            <person name="Donnadieu C."/>
            <person name="Desvignes T."/>
            <person name="Floi Bucao C."/>
            <person name="Jouanno E."/>
            <person name="Wen M."/>
            <person name="Mejri S."/>
            <person name="Dirks R."/>
            <person name="Jansen H."/>
            <person name="Henkel C."/>
            <person name="Chen W.J."/>
            <person name="Zahm M."/>
            <person name="Cabau C."/>
            <person name="Klopp C."/>
            <person name="Thompson A.W."/>
            <person name="Robinson-Rechavi M."/>
            <person name="Braasch I."/>
            <person name="Lecointre G."/>
            <person name="Bobe J."/>
            <person name="Postlethwait J.H."/>
            <person name="Berthelot C."/>
            <person name="Roest Crollius H."/>
            <person name="Guiguen Y."/>
        </authorList>
    </citation>
    <scope>NUCLEOTIDE SEQUENCE</scope>
    <source>
        <strain evidence="15">NC1722</strain>
    </source>
</reference>
<evidence type="ECO:0000256" key="13">
    <source>
        <dbReference type="SAM" id="Phobius"/>
    </source>
</evidence>
<accession>A0AAD7S8S8</accession>
<name>A0AAD7S8S8_9TELE</name>
<feature type="domain" description="C2H2-type" evidence="14">
    <location>
        <begin position="484"/>
        <end position="511"/>
    </location>
</feature>
<dbReference type="GO" id="GO:0016020">
    <property type="term" value="C:membrane"/>
    <property type="evidence" value="ECO:0007669"/>
    <property type="project" value="UniProtKB-SubCell"/>
</dbReference>
<dbReference type="EMBL" id="JAINUG010000093">
    <property type="protein sequence ID" value="KAJ8398029.1"/>
    <property type="molecule type" value="Genomic_DNA"/>
</dbReference>
<feature type="region of interest" description="Disordered" evidence="12">
    <location>
        <begin position="131"/>
        <end position="154"/>
    </location>
</feature>
<feature type="transmembrane region" description="Helical" evidence="13">
    <location>
        <begin position="558"/>
        <end position="578"/>
    </location>
</feature>
<dbReference type="InterPro" id="IPR040399">
    <property type="entry name" value="TMEM35A/B"/>
</dbReference>
<sequence length="641" mass="70900">MSNCVSVKARLDSIMEALTNAAVAEINKLFDDSSAVLFLEISRSQKENQALKKKLQLIECDLRSARGGENSERVCGTHSLFRNEEQWPAGLEEEEPPLIKKEWPEADWGGSDPQLDICTERRGAEDMVYSHQRRTPADSPAQHTPGGGAGELSENVEWNSNMDTDDSECFDTTGKDSDILLLHPELKRFPSTEEGAKSSLKTEPGGSRTVAIKEEAMVLPTWGKLVEGGSAVLRLEIYHSQKENETLRRKLQAMENELKTAREYGKKIVEERNVFATHYCVAAEEDLRQCAVAVEQSAEEEALLPESLIKKESLEDLSENVDKEWREDVLEAEGCVDVEWGLGLNQDPPACTQPTCAVGDGEPCELHGDGEEGYSGSSTQLELFPVAEAGGLESFKEELCLQPMWPDEAGPGIGPSPRGQHVRSRATPLGRGIDAPCPWHVGQLVKPCTVRVEYLELQGPLRQRPDPTANDPLAGSSHTPKRPFLCTHCGKAFTWNISLKRHLQIHIQERPFSCPQCPSTVKLTDKISEDVYVQLRSQFVEFSSVFPLRIVGMHPDPVLYLTVTGWVELVAGLLLAFGPRILQEISNLVLSVLMMVTIFTLLKLQEPLYMCCPATVFLGLLLLLAIRGHGSGTPRAKSKTQ</sequence>
<evidence type="ECO:0000256" key="5">
    <source>
        <dbReference type="ARBA" id="ARBA00022737"/>
    </source>
</evidence>
<organism evidence="15 16">
    <name type="scientific">Aldrovandia affinis</name>
    <dbReference type="NCBI Taxonomy" id="143900"/>
    <lineage>
        <taxon>Eukaryota</taxon>
        <taxon>Metazoa</taxon>
        <taxon>Chordata</taxon>
        <taxon>Craniata</taxon>
        <taxon>Vertebrata</taxon>
        <taxon>Euteleostomi</taxon>
        <taxon>Actinopterygii</taxon>
        <taxon>Neopterygii</taxon>
        <taxon>Teleostei</taxon>
        <taxon>Notacanthiformes</taxon>
        <taxon>Halosauridae</taxon>
        <taxon>Aldrovandia</taxon>
    </lineage>
</organism>
<dbReference type="PANTHER" id="PTHR13163:SF2">
    <property type="entry name" value="TRANSMEMBRANE PROTEIN 35B"/>
    <property type="match status" value="1"/>
</dbReference>
<dbReference type="AlphaFoldDB" id="A0AAD7S8S8"/>
<gene>
    <name evidence="15" type="ORF">AAFF_G00431060</name>
</gene>
<dbReference type="InterPro" id="IPR013087">
    <property type="entry name" value="Znf_C2H2_type"/>
</dbReference>
<dbReference type="PANTHER" id="PTHR13163">
    <property type="entry name" value="SPINAL CORD EXPRESSION PROTEIN 4"/>
    <property type="match status" value="1"/>
</dbReference>
<keyword evidence="8 13" id="KW-1133">Transmembrane helix</keyword>
<evidence type="ECO:0000256" key="4">
    <source>
        <dbReference type="ARBA" id="ARBA00022723"/>
    </source>
</evidence>
<evidence type="ECO:0000313" key="15">
    <source>
        <dbReference type="EMBL" id="KAJ8398029.1"/>
    </source>
</evidence>
<evidence type="ECO:0000256" key="9">
    <source>
        <dbReference type="ARBA" id="ARBA00023136"/>
    </source>
</evidence>
<evidence type="ECO:0000256" key="8">
    <source>
        <dbReference type="ARBA" id="ARBA00022989"/>
    </source>
</evidence>
<evidence type="ECO:0000256" key="11">
    <source>
        <dbReference type="SAM" id="Coils"/>
    </source>
</evidence>
<protein>
    <recommendedName>
        <fullName evidence="14">C2H2-type domain-containing protein</fullName>
    </recommendedName>
</protein>
<evidence type="ECO:0000256" key="3">
    <source>
        <dbReference type="ARBA" id="ARBA00022692"/>
    </source>
</evidence>
<feature type="transmembrane region" description="Helical" evidence="13">
    <location>
        <begin position="607"/>
        <end position="626"/>
    </location>
</feature>
<evidence type="ECO:0000256" key="10">
    <source>
        <dbReference type="PROSITE-ProRule" id="PRU00042"/>
    </source>
</evidence>
<dbReference type="SMART" id="SM00355">
    <property type="entry name" value="ZnF_C2H2"/>
    <property type="match status" value="1"/>
</dbReference>
<keyword evidence="3 13" id="KW-0812">Transmembrane</keyword>
<evidence type="ECO:0000256" key="1">
    <source>
        <dbReference type="ARBA" id="ARBA00004141"/>
    </source>
</evidence>
<evidence type="ECO:0000256" key="7">
    <source>
        <dbReference type="ARBA" id="ARBA00022833"/>
    </source>
</evidence>
<comment type="subcellular location">
    <subcellularLocation>
        <location evidence="1">Membrane</location>
        <topology evidence="1">Multi-pass membrane protein</topology>
    </subcellularLocation>
</comment>
<evidence type="ECO:0000256" key="12">
    <source>
        <dbReference type="SAM" id="MobiDB-lite"/>
    </source>
</evidence>
<keyword evidence="11" id="KW-0175">Coiled coil</keyword>
<dbReference type="GO" id="GO:0008270">
    <property type="term" value="F:zinc ion binding"/>
    <property type="evidence" value="ECO:0007669"/>
    <property type="project" value="UniProtKB-KW"/>
</dbReference>
<evidence type="ECO:0000313" key="16">
    <source>
        <dbReference type="Proteomes" id="UP001221898"/>
    </source>
</evidence>
<feature type="coiled-coil region" evidence="11">
    <location>
        <begin position="237"/>
        <end position="264"/>
    </location>
</feature>
<feature type="transmembrane region" description="Helical" evidence="13">
    <location>
        <begin position="585"/>
        <end position="601"/>
    </location>
</feature>
<dbReference type="FunFam" id="3.30.160.60:FF:000706">
    <property type="entry name" value="Zinc finger protein"/>
    <property type="match status" value="1"/>
</dbReference>
<dbReference type="PROSITE" id="PS50157">
    <property type="entry name" value="ZINC_FINGER_C2H2_2"/>
    <property type="match status" value="1"/>
</dbReference>
<dbReference type="Proteomes" id="UP001221898">
    <property type="component" value="Unassembled WGS sequence"/>
</dbReference>
<evidence type="ECO:0000259" key="14">
    <source>
        <dbReference type="PROSITE" id="PS50157"/>
    </source>
</evidence>
<evidence type="ECO:0000256" key="6">
    <source>
        <dbReference type="ARBA" id="ARBA00022771"/>
    </source>
</evidence>
<dbReference type="SUPFAM" id="SSF57667">
    <property type="entry name" value="beta-beta-alpha zinc fingers"/>
    <property type="match status" value="1"/>
</dbReference>
<keyword evidence="4" id="KW-0479">Metal-binding</keyword>
<proteinExistence type="inferred from homology"/>
<keyword evidence="9 13" id="KW-0472">Membrane</keyword>